<dbReference type="EMBL" id="JAGQHS010000273">
    <property type="protein sequence ID" value="MCA9759153.1"/>
    <property type="molecule type" value="Genomic_DNA"/>
</dbReference>
<feature type="signal peptide" evidence="1">
    <location>
        <begin position="1"/>
        <end position="30"/>
    </location>
</feature>
<reference evidence="2" key="1">
    <citation type="submission" date="2020-04" db="EMBL/GenBank/DDBJ databases">
        <authorList>
            <person name="Zhang T."/>
        </authorList>
    </citation>
    <scope>NUCLEOTIDE SEQUENCE</scope>
    <source>
        <strain evidence="2">HKST-UBA02</strain>
    </source>
</reference>
<keyword evidence="1" id="KW-0732">Signal</keyword>
<evidence type="ECO:0000313" key="3">
    <source>
        <dbReference type="Proteomes" id="UP000739538"/>
    </source>
</evidence>
<organism evidence="2 3">
    <name type="scientific">Eiseniibacteriota bacterium</name>
    <dbReference type="NCBI Taxonomy" id="2212470"/>
    <lineage>
        <taxon>Bacteria</taxon>
        <taxon>Candidatus Eiseniibacteriota</taxon>
    </lineage>
</organism>
<comment type="caution">
    <text evidence="2">The sequence shown here is derived from an EMBL/GenBank/DDBJ whole genome shotgun (WGS) entry which is preliminary data.</text>
</comment>
<dbReference type="SUPFAM" id="SSF50956">
    <property type="entry name" value="Thermostable phytase (3-phytase)"/>
    <property type="match status" value="1"/>
</dbReference>
<gene>
    <name evidence="2" type="ORF">KDA27_25390</name>
</gene>
<accession>A0A956NJX2</accession>
<reference evidence="2" key="2">
    <citation type="journal article" date="2021" name="Microbiome">
        <title>Successional dynamics and alternative stable states in a saline activated sludge microbial community over 9 years.</title>
        <authorList>
            <person name="Wang Y."/>
            <person name="Ye J."/>
            <person name="Ju F."/>
            <person name="Liu L."/>
            <person name="Boyd J.A."/>
            <person name="Deng Y."/>
            <person name="Parks D.H."/>
            <person name="Jiang X."/>
            <person name="Yin X."/>
            <person name="Woodcroft B.J."/>
            <person name="Tyson G.W."/>
            <person name="Hugenholtz P."/>
            <person name="Polz M.F."/>
            <person name="Zhang T."/>
        </authorList>
    </citation>
    <scope>NUCLEOTIDE SEQUENCE</scope>
    <source>
        <strain evidence="2">HKST-UBA02</strain>
    </source>
</reference>
<dbReference type="AlphaFoldDB" id="A0A956NJX2"/>
<sequence>MLHTSLGSARRMLPPLATWIALFSAGTALAEDALVSETRFLPGDDTPGTPVEEQDWARIAAGGSGYLAVWQDVRSVLSGWVNTAYNPLTGNETDIYAARMDTEGNVIDTCPIVIANEGRNQESPKVAWNGDSWLVVYKSDRPDWYFFTDILARRVSANGEVLDAEPIEIRLENNDPANDYGDYPSVVSDGTNWIVVWQDITWQTNGVGWPNISGVRIAPDGTILDPTPKILYQHPTYSFGPNTPDIAWNGQEFLLVWERLGASYGRRLDANLDPIDASPFSIGGGSYFLRVESNGQDFLVGSRDHRKVWRVQADGTVLDPSGISIPAAGGYQYRGPDIAWDGTDWVIVISANPASGGGPDIWQARLHTDGTFGTVSPIASHPEDQYKPAVASIGNGTSQVVWSSRQVGAGVLENIEGATLAANGTAGPEVTVSLGLGRQSQVRFQTDGVHHIAVYQSEGDGEARILAQRLDATGQAMEAEPVIVGTVPESRFPSPEVAWNGTHYLVTWTLSGAVYGRRLTADLAFVDPAPVMLFSDTAGETGVAALGSDFFVAYPHTYSGDQRNLKGALIDGTDLSVIGSLMNIGSGFALNPVARTIGDRVLVFWERQTNHDNNQSSIQSVWIESDGTLGTTSVISVSGDSDYPDVAVADDRMLVTWHDELSTTNKNVEGRLLSLDGTPLTGEILICDAPKEQMFPACGFSGSFFTVAWADMRELGQVDQLRGDIYTARVSLDGTVLDPGGIQVTSGPLPEDLPAVGGCDDVCIIAFSQLHGACGNPEVQRIGYVTVQELSVAGIDDATPAARTLVAGPSPFRRDVRISWSGIPSRAIELEVFSATGRKVWETEVDAEAGHVVWDGTSSSALRVPNGAYFIRLRAGSEEIATTRVLKVE</sequence>
<proteinExistence type="predicted"/>
<dbReference type="Gene3D" id="2.60.40.4070">
    <property type="match status" value="1"/>
</dbReference>
<feature type="chain" id="PRO_5037072177" evidence="1">
    <location>
        <begin position="31"/>
        <end position="889"/>
    </location>
</feature>
<dbReference type="Proteomes" id="UP000739538">
    <property type="component" value="Unassembled WGS sequence"/>
</dbReference>
<evidence type="ECO:0000256" key="1">
    <source>
        <dbReference type="SAM" id="SignalP"/>
    </source>
</evidence>
<protein>
    <submittedName>
        <fullName evidence="2">T9SS type A sorting domain-containing protein</fullName>
    </submittedName>
</protein>
<evidence type="ECO:0000313" key="2">
    <source>
        <dbReference type="EMBL" id="MCA9759153.1"/>
    </source>
</evidence>
<name>A0A956NJX2_UNCEI</name>